<organism evidence="3 4">
    <name type="scientific">Thamnocephalis sphaerospora</name>
    <dbReference type="NCBI Taxonomy" id="78915"/>
    <lineage>
        <taxon>Eukaryota</taxon>
        <taxon>Fungi</taxon>
        <taxon>Fungi incertae sedis</taxon>
        <taxon>Zoopagomycota</taxon>
        <taxon>Zoopagomycotina</taxon>
        <taxon>Zoopagomycetes</taxon>
        <taxon>Zoopagales</taxon>
        <taxon>Sigmoideomycetaceae</taxon>
        <taxon>Thamnocephalis</taxon>
    </lineage>
</organism>
<dbReference type="PANTHER" id="PTHR47667">
    <property type="entry name" value="REGULATOR OF TY1 TRANSPOSITION PROTEIN 107"/>
    <property type="match status" value="1"/>
</dbReference>
<gene>
    <name evidence="3" type="ORF">THASP1DRAFT_26054</name>
</gene>
<reference evidence="4" key="1">
    <citation type="journal article" date="2018" name="Nat. Microbiol.">
        <title>Leveraging single-cell genomics to expand the fungal tree of life.</title>
        <authorList>
            <person name="Ahrendt S.R."/>
            <person name="Quandt C.A."/>
            <person name="Ciobanu D."/>
            <person name="Clum A."/>
            <person name="Salamov A."/>
            <person name="Andreopoulos B."/>
            <person name="Cheng J.F."/>
            <person name="Woyke T."/>
            <person name="Pelin A."/>
            <person name="Henrissat B."/>
            <person name="Reynolds N.K."/>
            <person name="Benny G.L."/>
            <person name="Smith M.E."/>
            <person name="James T.Y."/>
            <person name="Grigoriev I.V."/>
        </authorList>
    </citation>
    <scope>NUCLEOTIDE SEQUENCE [LARGE SCALE GENOMIC DNA]</scope>
    <source>
        <strain evidence="4">RSA 1356</strain>
    </source>
</reference>
<evidence type="ECO:0000259" key="2">
    <source>
        <dbReference type="PROSITE" id="PS50172"/>
    </source>
</evidence>
<evidence type="ECO:0000313" key="4">
    <source>
        <dbReference type="Proteomes" id="UP000271241"/>
    </source>
</evidence>
<protein>
    <submittedName>
        <fullName evidence="3">BRCT domain-containing protein</fullName>
    </submittedName>
</protein>
<dbReference type="STRING" id="78915.A0A4P9XIE1"/>
<sequence>MDAPDFEMIMVPGTSPPRSPADSSEPATQVQTAQPLVDKVAVPTRTTPAHCFGRRDADAARRHALGRRPIFDGVCYWLNPFMTETLRTELREQLGAHGAVESIKHNPDNATADECNDAEENALFGSRFSLTHFAEYEEARTRGIHIVTPTWVRRATRNGYVHKPEFYSPEPDMFLSGIVVTTSQIPDTDRDAIFGGVEAFGGQWQEKMVKEVTHLVTLSASGPRYESAMQNPQLGIKVVLPHWLDDCFRLQRRIPEHRYLFPDPIVLRENPWVTTSGLPWVDPAVDAAKDTQLDEDEGGRASDGD</sequence>
<dbReference type="GO" id="GO:0035361">
    <property type="term" value="C:Cul8-RING ubiquitin ligase complex"/>
    <property type="evidence" value="ECO:0007669"/>
    <property type="project" value="TreeGrafter"/>
</dbReference>
<dbReference type="PROSITE" id="PS50172">
    <property type="entry name" value="BRCT"/>
    <property type="match status" value="2"/>
</dbReference>
<keyword evidence="4" id="KW-1185">Reference proteome</keyword>
<accession>A0A4P9XIE1</accession>
<feature type="non-terminal residue" evidence="3">
    <location>
        <position position="305"/>
    </location>
</feature>
<feature type="compositionally biased region" description="Polar residues" evidence="1">
    <location>
        <begin position="21"/>
        <end position="32"/>
    </location>
</feature>
<dbReference type="InterPro" id="IPR036420">
    <property type="entry name" value="BRCT_dom_sf"/>
</dbReference>
<dbReference type="OrthoDB" id="342264at2759"/>
<feature type="region of interest" description="Disordered" evidence="1">
    <location>
        <begin position="286"/>
        <end position="305"/>
    </location>
</feature>
<dbReference type="EMBL" id="KZ993125">
    <property type="protein sequence ID" value="RKP05457.1"/>
    <property type="molecule type" value="Genomic_DNA"/>
</dbReference>
<evidence type="ECO:0000313" key="3">
    <source>
        <dbReference type="EMBL" id="RKP05457.1"/>
    </source>
</evidence>
<name>A0A4P9XIE1_9FUNG</name>
<dbReference type="Proteomes" id="UP000271241">
    <property type="component" value="Unassembled WGS sequence"/>
</dbReference>
<dbReference type="Gene3D" id="3.40.50.10190">
    <property type="entry name" value="BRCT domain"/>
    <property type="match status" value="2"/>
</dbReference>
<dbReference type="InterPro" id="IPR053036">
    <property type="entry name" value="CellCycle_DNARepair_Reg"/>
</dbReference>
<dbReference type="SMART" id="SM00292">
    <property type="entry name" value="BRCT"/>
    <property type="match status" value="2"/>
</dbReference>
<dbReference type="CDD" id="cd18436">
    <property type="entry name" value="BRCT_BRC1_like_rpt2"/>
    <property type="match status" value="1"/>
</dbReference>
<evidence type="ECO:0000256" key="1">
    <source>
        <dbReference type="SAM" id="MobiDB-lite"/>
    </source>
</evidence>
<dbReference type="GO" id="GO:0006302">
    <property type="term" value="P:double-strand break repair"/>
    <property type="evidence" value="ECO:0007669"/>
    <property type="project" value="TreeGrafter"/>
</dbReference>
<proteinExistence type="predicted"/>
<dbReference type="GO" id="GO:1990683">
    <property type="term" value="P:DNA double-strand break attachment to nuclear envelope"/>
    <property type="evidence" value="ECO:0007669"/>
    <property type="project" value="TreeGrafter"/>
</dbReference>
<dbReference type="AlphaFoldDB" id="A0A4P9XIE1"/>
<dbReference type="Pfam" id="PF12738">
    <property type="entry name" value="PTCB-BRCT"/>
    <property type="match status" value="1"/>
</dbReference>
<dbReference type="InterPro" id="IPR001357">
    <property type="entry name" value="BRCT_dom"/>
</dbReference>
<feature type="region of interest" description="Disordered" evidence="1">
    <location>
        <begin position="1"/>
        <end position="32"/>
    </location>
</feature>
<dbReference type="GO" id="GO:0005634">
    <property type="term" value="C:nucleus"/>
    <property type="evidence" value="ECO:0007669"/>
    <property type="project" value="TreeGrafter"/>
</dbReference>
<dbReference type="SUPFAM" id="SSF52113">
    <property type="entry name" value="BRCT domain"/>
    <property type="match status" value="1"/>
</dbReference>
<feature type="domain" description="BRCT" evidence="2">
    <location>
        <begin position="66"/>
        <end position="169"/>
    </location>
</feature>
<feature type="domain" description="BRCT" evidence="2">
    <location>
        <begin position="169"/>
        <end position="261"/>
    </location>
</feature>
<dbReference type="PANTHER" id="PTHR47667:SF1">
    <property type="entry name" value="REGULATOR OF TY1 TRANSPOSITION PROTEIN 107"/>
    <property type="match status" value="1"/>
</dbReference>
<feature type="compositionally biased region" description="Basic and acidic residues" evidence="1">
    <location>
        <begin position="287"/>
        <end position="305"/>
    </location>
</feature>